<sequence length="49" mass="5115">MLVVAAMAVVEVVTAFAMAGVLVRLGHGNTVSPLCAFRTTPCALRKKVD</sequence>
<reference evidence="1 2" key="1">
    <citation type="submission" date="2020-08" db="EMBL/GenBank/DDBJ databases">
        <title>Sequencing the genomes of 1000 actinobacteria strains.</title>
        <authorList>
            <person name="Klenk H.-P."/>
        </authorList>
    </citation>
    <scope>NUCLEOTIDE SEQUENCE [LARGE SCALE GENOMIC DNA]</scope>
    <source>
        <strain evidence="1 2">DSM 44320</strain>
    </source>
</reference>
<proteinExistence type="predicted"/>
<dbReference type="AlphaFoldDB" id="A0A7W5YC75"/>
<keyword evidence="2" id="KW-1185">Reference proteome</keyword>
<protein>
    <submittedName>
        <fullName evidence="1">Uncharacterized protein</fullName>
    </submittedName>
</protein>
<gene>
    <name evidence="1" type="ORF">FHR33_008775</name>
</gene>
<comment type="caution">
    <text evidence="1">The sequence shown here is derived from an EMBL/GenBank/DDBJ whole genome shotgun (WGS) entry which is preliminary data.</text>
</comment>
<organism evidence="1 2">
    <name type="scientific">Nonomuraea dietziae</name>
    <dbReference type="NCBI Taxonomy" id="65515"/>
    <lineage>
        <taxon>Bacteria</taxon>
        <taxon>Bacillati</taxon>
        <taxon>Actinomycetota</taxon>
        <taxon>Actinomycetes</taxon>
        <taxon>Streptosporangiales</taxon>
        <taxon>Streptosporangiaceae</taxon>
        <taxon>Nonomuraea</taxon>
    </lineage>
</organism>
<evidence type="ECO:0000313" key="1">
    <source>
        <dbReference type="EMBL" id="MBB3732828.1"/>
    </source>
</evidence>
<evidence type="ECO:0000313" key="2">
    <source>
        <dbReference type="Proteomes" id="UP000579945"/>
    </source>
</evidence>
<accession>A0A7W5YC75</accession>
<dbReference type="Proteomes" id="UP000579945">
    <property type="component" value="Unassembled WGS sequence"/>
</dbReference>
<name>A0A7W5YC75_9ACTN</name>
<dbReference type="EMBL" id="JACIBV010000002">
    <property type="protein sequence ID" value="MBB3732828.1"/>
    <property type="molecule type" value="Genomic_DNA"/>
</dbReference>